<keyword evidence="2 4" id="KW-0274">FAD</keyword>
<feature type="domain" description="HpaB/PvcC/4-BUDH C-terminal" evidence="5">
    <location>
        <begin position="278"/>
        <end position="475"/>
    </location>
</feature>
<gene>
    <name evidence="7" type="ORF">F2P47_03775</name>
</gene>
<dbReference type="EMBL" id="WESC01000003">
    <property type="protein sequence ID" value="KAB7741537.1"/>
    <property type="molecule type" value="Genomic_DNA"/>
</dbReference>
<evidence type="ECO:0000313" key="8">
    <source>
        <dbReference type="Proteomes" id="UP000468901"/>
    </source>
</evidence>
<sequence>MPARTGKQFLQGLKGPRDIWIGADKVEDITEHPAFAGAAQGLAGVFDLQHQFADDCLMADPETGEAINVSHMIPRSKEDILRRHKGLTRIAEYTVGIMGRSPDYMNVTYAGFAGRADEWGANGNEQGAENLVNYQKFLRRNDISLTHTIIQPTIDKAQGDAPKPGNDVALHKVGETEHGIVVRGARILATLAPFADELAVYPAAPLPPGADDYALAFCIPMSTPGLKFICRDSCAGSRNLHDHPLSSRFDEQDAFVIFDDVEVPWDRLHINCNLPVYNQVMTTGWYPNVMQQTMIRAQTKLEFAWGLGTRMCEAINGLQPPAMQMLGEIWTFSEFARSCIQSAEENAHEFGNGVWFPQGAPLVALRATLPTWFPRVNEIIRLLGSHNLLAAPTEAQLADPKLRPLIDQFMRGAGDVTAEQRARVFRLAWDFVGSALASRGEQYERFYLASGARNQQLAQLLAERARADRLVDRFLNEGSDISQKKAMPVVETV</sequence>
<feature type="binding site" evidence="4">
    <location>
        <position position="190"/>
    </location>
    <ligand>
        <name>FAD</name>
        <dbReference type="ChEBI" id="CHEBI:57692"/>
    </ligand>
</feature>
<dbReference type="InterPro" id="IPR009100">
    <property type="entry name" value="AcylCoA_DH/oxidase_NM_dom_sf"/>
</dbReference>
<keyword evidence="1" id="KW-0285">Flavoprotein</keyword>
<dbReference type="PANTHER" id="PTHR36117:SF3">
    <property type="entry name" value="4-HYDROXYPHENYLACETATE 3-MONOOXYGENASE-RELATED"/>
    <property type="match status" value="1"/>
</dbReference>
<dbReference type="InterPro" id="IPR046373">
    <property type="entry name" value="Acyl-CoA_Oxase/DH_mid-dom_sf"/>
</dbReference>
<protein>
    <submittedName>
        <fullName evidence="7">4-hydroxyphenylacetate 3-hydroxylase</fullName>
    </submittedName>
</protein>
<evidence type="ECO:0000256" key="4">
    <source>
        <dbReference type="PIRSR" id="PIRSR000331-2"/>
    </source>
</evidence>
<reference evidence="7 8" key="1">
    <citation type="submission" date="2019-09" db="EMBL/GenBank/DDBJ databases">
        <title>Parvibaculum sedimenti sp. nov., isolated from sediment.</title>
        <authorList>
            <person name="Wang Y."/>
        </authorList>
    </citation>
    <scope>NUCLEOTIDE SEQUENCE [LARGE SCALE GENOMIC DNA]</scope>
    <source>
        <strain evidence="7 8">HXT-9</strain>
    </source>
</reference>
<evidence type="ECO:0000256" key="2">
    <source>
        <dbReference type="ARBA" id="ARBA00022827"/>
    </source>
</evidence>
<comment type="caution">
    <text evidence="7">The sequence shown here is derived from an EMBL/GenBank/DDBJ whole genome shotgun (WGS) entry which is preliminary data.</text>
</comment>
<dbReference type="Pfam" id="PF11794">
    <property type="entry name" value="HpaB_N"/>
    <property type="match status" value="1"/>
</dbReference>
<proteinExistence type="predicted"/>
<feature type="binding site" evidence="4">
    <location>
        <begin position="147"/>
        <end position="149"/>
    </location>
    <ligand>
        <name>FAD</name>
        <dbReference type="ChEBI" id="CHEBI:57692"/>
    </ligand>
</feature>
<dbReference type="Gene3D" id="1.20.140.10">
    <property type="entry name" value="Butyryl-CoA Dehydrogenase, subunit A, domain 3"/>
    <property type="match status" value="1"/>
</dbReference>
<dbReference type="InterPro" id="IPR004925">
    <property type="entry name" value="HpaB/PvcC/4-BUDH"/>
</dbReference>
<keyword evidence="3" id="KW-0560">Oxidoreductase</keyword>
<dbReference type="Gene3D" id="1.10.3140.10">
    <property type="entry name" value="4-hydroxybutyryl-coa dehydratase, domain 1"/>
    <property type="match status" value="1"/>
</dbReference>
<dbReference type="Proteomes" id="UP000468901">
    <property type="component" value="Unassembled WGS sequence"/>
</dbReference>
<dbReference type="InterPro" id="IPR024719">
    <property type="entry name" value="HpaB/PvcC/4-BUDH_C"/>
</dbReference>
<organism evidence="7 8">
    <name type="scientific">Parvibaculum sedimenti</name>
    <dbReference type="NCBI Taxonomy" id="2608632"/>
    <lineage>
        <taxon>Bacteria</taxon>
        <taxon>Pseudomonadati</taxon>
        <taxon>Pseudomonadota</taxon>
        <taxon>Alphaproteobacteria</taxon>
        <taxon>Hyphomicrobiales</taxon>
        <taxon>Parvibaculaceae</taxon>
        <taxon>Parvibaculum</taxon>
    </lineage>
</organism>
<name>A0A6N6VLB9_9HYPH</name>
<dbReference type="Gene3D" id="2.40.110.10">
    <property type="entry name" value="Butyryl-CoA Dehydrogenase, subunit A, domain 2"/>
    <property type="match status" value="1"/>
</dbReference>
<evidence type="ECO:0000259" key="5">
    <source>
        <dbReference type="Pfam" id="PF03241"/>
    </source>
</evidence>
<evidence type="ECO:0000313" key="7">
    <source>
        <dbReference type="EMBL" id="KAB7741537.1"/>
    </source>
</evidence>
<accession>A0A6N6VLB9</accession>
<evidence type="ECO:0000256" key="1">
    <source>
        <dbReference type="ARBA" id="ARBA00022630"/>
    </source>
</evidence>
<dbReference type="GO" id="GO:0016627">
    <property type="term" value="F:oxidoreductase activity, acting on the CH-CH group of donors"/>
    <property type="evidence" value="ECO:0007669"/>
    <property type="project" value="InterPro"/>
</dbReference>
<feature type="domain" description="HpaB/PvcC/4-BUDH N-terminal" evidence="6">
    <location>
        <begin position="5"/>
        <end position="268"/>
    </location>
</feature>
<evidence type="ECO:0000259" key="6">
    <source>
        <dbReference type="Pfam" id="PF11794"/>
    </source>
</evidence>
<dbReference type="PIRSF" id="PIRSF000331">
    <property type="entry name" value="HpaA_HpaB"/>
    <property type="match status" value="1"/>
</dbReference>
<dbReference type="InterPro" id="IPR036250">
    <property type="entry name" value="AcylCo_DH-like_C"/>
</dbReference>
<keyword evidence="8" id="KW-1185">Reference proteome</keyword>
<dbReference type="AlphaFoldDB" id="A0A6N6VLB9"/>
<dbReference type="Pfam" id="PF03241">
    <property type="entry name" value="HpaB"/>
    <property type="match status" value="1"/>
</dbReference>
<dbReference type="PANTHER" id="PTHR36117">
    <property type="entry name" value="4-HYDROXYPHENYLACETATE 3-MONOOXYGENASE-RELATED"/>
    <property type="match status" value="1"/>
</dbReference>
<dbReference type="RefSeq" id="WP_152214840.1">
    <property type="nucleotide sequence ID" value="NZ_JBAQYD010000370.1"/>
</dbReference>
<dbReference type="SUPFAM" id="SSF56645">
    <property type="entry name" value="Acyl-CoA dehydrogenase NM domain-like"/>
    <property type="match status" value="1"/>
</dbReference>
<evidence type="ECO:0000256" key="3">
    <source>
        <dbReference type="ARBA" id="ARBA00023002"/>
    </source>
</evidence>
<dbReference type="SUPFAM" id="SSF47203">
    <property type="entry name" value="Acyl-CoA dehydrogenase C-terminal domain-like"/>
    <property type="match status" value="1"/>
</dbReference>
<dbReference type="InterPro" id="IPR024674">
    <property type="entry name" value="HpaB/PvcC/4-BUDH_N"/>
</dbReference>